<sequence>MHRVLLLPTLVLLASLIGSSLAHDAHQQPFGLKKETSIDSILSSHDQVDTATAHLKKFQGGETLAYVTPWNNRGYDIVKEFKGKFDYVSPVWYYVERRSGEYELHGEHDVDSSWIAEVRDGPMGRIVPRFQFRGWQIEDFQTLATDPSAGTRLVDMLTGQVLKHDFDGLVLECGYPSFFPRMIEQLAAALHKNDKLLIVVLPPMRSEDYKQWMNADIYAAMARFVDRFSLMTYDYSMDKPTGGPAAPVDWIMDNIEELTNDDNRNQLLLGLSLYAVAYDGHNPQPMLMKDVLRELPHAKMHWDQESEEHYVETERKTIWMPTRKSIQARIHIAEDYEVGLSLWEVGQGLDYFYDLF</sequence>
<feature type="chain" id="PRO_5012891457" description="Chitinase domain-containing protein 1" evidence="3">
    <location>
        <begin position="23"/>
        <end position="356"/>
    </location>
</feature>
<protein>
    <recommendedName>
        <fullName evidence="2">Chitinase domain-containing protein 1</fullName>
    </recommendedName>
</protein>
<dbReference type="InParanoid" id="A0A1X2HV23"/>
<keyword evidence="5" id="KW-0378">Hydrolase</keyword>
<dbReference type="InterPro" id="IPR011583">
    <property type="entry name" value="Chitinase_II/V-like_cat"/>
</dbReference>
<evidence type="ECO:0000313" key="5">
    <source>
        <dbReference type="EMBL" id="ORZ03440.1"/>
    </source>
</evidence>
<dbReference type="SMART" id="SM00636">
    <property type="entry name" value="Glyco_18"/>
    <property type="match status" value="1"/>
</dbReference>
<reference evidence="5 6" key="1">
    <citation type="submission" date="2016-07" db="EMBL/GenBank/DDBJ databases">
        <title>Pervasive Adenine N6-methylation of Active Genes in Fungi.</title>
        <authorList>
            <consortium name="DOE Joint Genome Institute"/>
            <person name="Mondo S.J."/>
            <person name="Dannebaum R.O."/>
            <person name="Kuo R.C."/>
            <person name="Labutti K."/>
            <person name="Haridas S."/>
            <person name="Kuo A."/>
            <person name="Salamov A."/>
            <person name="Ahrendt S.R."/>
            <person name="Lipzen A."/>
            <person name="Sullivan W."/>
            <person name="Andreopoulos W.B."/>
            <person name="Clum A."/>
            <person name="Lindquist E."/>
            <person name="Daum C."/>
            <person name="Ramamoorthy G.K."/>
            <person name="Gryganskyi A."/>
            <person name="Culley D."/>
            <person name="Magnuson J.K."/>
            <person name="James T.Y."/>
            <person name="O'Malley M.A."/>
            <person name="Stajich J.E."/>
            <person name="Spatafora J.W."/>
            <person name="Visel A."/>
            <person name="Grigoriev I.V."/>
        </authorList>
    </citation>
    <scope>NUCLEOTIDE SEQUENCE [LARGE SCALE GENOMIC DNA]</scope>
    <source>
        <strain evidence="5 6">NRRL 2496</strain>
    </source>
</reference>
<dbReference type="GO" id="GO:0070492">
    <property type="term" value="F:oligosaccharide binding"/>
    <property type="evidence" value="ECO:0007669"/>
    <property type="project" value="TreeGrafter"/>
</dbReference>
<dbReference type="GO" id="GO:0016787">
    <property type="term" value="F:hydrolase activity"/>
    <property type="evidence" value="ECO:0007669"/>
    <property type="project" value="UniProtKB-KW"/>
</dbReference>
<dbReference type="GO" id="GO:0012505">
    <property type="term" value="C:endomembrane system"/>
    <property type="evidence" value="ECO:0007669"/>
    <property type="project" value="TreeGrafter"/>
</dbReference>
<comment type="caution">
    <text evidence="5">The sequence shown here is derived from an EMBL/GenBank/DDBJ whole genome shotgun (WGS) entry which is preliminary data.</text>
</comment>
<keyword evidence="6" id="KW-1185">Reference proteome</keyword>
<organism evidence="5 6">
    <name type="scientific">Syncephalastrum racemosum</name>
    <name type="common">Filamentous fungus</name>
    <dbReference type="NCBI Taxonomy" id="13706"/>
    <lineage>
        <taxon>Eukaryota</taxon>
        <taxon>Fungi</taxon>
        <taxon>Fungi incertae sedis</taxon>
        <taxon>Mucoromycota</taxon>
        <taxon>Mucoromycotina</taxon>
        <taxon>Mucoromycetes</taxon>
        <taxon>Mucorales</taxon>
        <taxon>Syncephalastraceae</taxon>
        <taxon>Syncephalastrum</taxon>
    </lineage>
</organism>
<dbReference type="SUPFAM" id="SSF51445">
    <property type="entry name" value="(Trans)glycosidases"/>
    <property type="match status" value="1"/>
</dbReference>
<dbReference type="OrthoDB" id="10254444at2759"/>
<dbReference type="PANTHER" id="PTHR46066">
    <property type="entry name" value="CHITINASE DOMAIN-CONTAINING PROTEIN 1 FAMILY MEMBER"/>
    <property type="match status" value="1"/>
</dbReference>
<accession>A0A1X2HV23</accession>
<dbReference type="OMA" id="YSINERI"/>
<dbReference type="PROSITE" id="PS51910">
    <property type="entry name" value="GH18_2"/>
    <property type="match status" value="1"/>
</dbReference>
<evidence type="ECO:0000256" key="1">
    <source>
        <dbReference type="ARBA" id="ARBA00009336"/>
    </source>
</evidence>
<dbReference type="PANTHER" id="PTHR46066:SF2">
    <property type="entry name" value="CHITINASE DOMAIN-CONTAINING PROTEIN 1"/>
    <property type="match status" value="1"/>
</dbReference>
<dbReference type="Pfam" id="PF00704">
    <property type="entry name" value="Glyco_hydro_18"/>
    <property type="match status" value="1"/>
</dbReference>
<dbReference type="GO" id="GO:0008061">
    <property type="term" value="F:chitin binding"/>
    <property type="evidence" value="ECO:0007669"/>
    <property type="project" value="InterPro"/>
</dbReference>
<dbReference type="InterPro" id="IPR001223">
    <property type="entry name" value="Glyco_hydro18_cat"/>
</dbReference>
<proteinExistence type="inferred from homology"/>
<evidence type="ECO:0000256" key="2">
    <source>
        <dbReference type="ARBA" id="ARBA00040976"/>
    </source>
</evidence>
<evidence type="ECO:0000313" key="6">
    <source>
        <dbReference type="Proteomes" id="UP000242180"/>
    </source>
</evidence>
<keyword evidence="3" id="KW-0732">Signal</keyword>
<dbReference type="EMBL" id="MCGN01000001">
    <property type="protein sequence ID" value="ORZ03440.1"/>
    <property type="molecule type" value="Genomic_DNA"/>
</dbReference>
<dbReference type="InterPro" id="IPR029070">
    <property type="entry name" value="Chitinase_insertion_sf"/>
</dbReference>
<dbReference type="InterPro" id="IPR017853">
    <property type="entry name" value="GH"/>
</dbReference>
<feature type="domain" description="GH18" evidence="4">
    <location>
        <begin position="61"/>
        <end position="356"/>
    </location>
</feature>
<evidence type="ECO:0000256" key="3">
    <source>
        <dbReference type="SAM" id="SignalP"/>
    </source>
</evidence>
<gene>
    <name evidence="5" type="ORF">BCR43DRAFT_483371</name>
</gene>
<dbReference type="AlphaFoldDB" id="A0A1X2HV23"/>
<comment type="similarity">
    <text evidence="1">Belongs to the glycosyl hydrolase 18 family.</text>
</comment>
<dbReference type="GO" id="GO:0005975">
    <property type="term" value="P:carbohydrate metabolic process"/>
    <property type="evidence" value="ECO:0007669"/>
    <property type="project" value="InterPro"/>
</dbReference>
<dbReference type="Proteomes" id="UP000242180">
    <property type="component" value="Unassembled WGS sequence"/>
</dbReference>
<dbReference type="Gene3D" id="3.10.50.10">
    <property type="match status" value="1"/>
</dbReference>
<evidence type="ECO:0000259" key="4">
    <source>
        <dbReference type="PROSITE" id="PS51910"/>
    </source>
</evidence>
<feature type="signal peptide" evidence="3">
    <location>
        <begin position="1"/>
        <end position="22"/>
    </location>
</feature>
<name>A0A1X2HV23_SYNRA</name>
<dbReference type="Gene3D" id="3.20.20.80">
    <property type="entry name" value="Glycosidases"/>
    <property type="match status" value="1"/>
</dbReference>
<dbReference type="STRING" id="13706.A0A1X2HV23"/>